<evidence type="ECO:0000313" key="2">
    <source>
        <dbReference type="Proteomes" id="UP000819052"/>
    </source>
</evidence>
<dbReference type="EMBL" id="VVIW01000018">
    <property type="protein sequence ID" value="NHZ43323.1"/>
    <property type="molecule type" value="Genomic_DNA"/>
</dbReference>
<accession>A0ABX0MEH5</accession>
<dbReference type="Proteomes" id="UP000819052">
    <property type="component" value="Unassembled WGS sequence"/>
</dbReference>
<proteinExistence type="predicted"/>
<dbReference type="RefSeq" id="WP_167079304.1">
    <property type="nucleotide sequence ID" value="NZ_VVIW01000018.1"/>
</dbReference>
<name>A0ABX0MEH5_9BURK</name>
<protein>
    <submittedName>
        <fullName evidence="1">Uncharacterized protein</fullName>
    </submittedName>
</protein>
<organism evidence="1 2">
    <name type="scientific">Massilia aquatica</name>
    <dbReference type="NCBI Taxonomy" id="2609000"/>
    <lineage>
        <taxon>Bacteria</taxon>
        <taxon>Pseudomonadati</taxon>
        <taxon>Pseudomonadota</taxon>
        <taxon>Betaproteobacteria</taxon>
        <taxon>Burkholderiales</taxon>
        <taxon>Oxalobacteraceae</taxon>
        <taxon>Telluria group</taxon>
        <taxon>Massilia</taxon>
    </lineage>
</organism>
<gene>
    <name evidence="1" type="ORF">F1609_24555</name>
</gene>
<sequence length="115" mass="12636">MARMRPWWSTAASTASWSLSSAVTMRLDGGDYHAEQVPFSACFLRHAGRNVLVHRSAWNRLDVADAASGASLTERVFDEPEGDKSPGHYHNRFRGRIAPARTTAACSTMDGSGRR</sequence>
<keyword evidence="2" id="KW-1185">Reference proteome</keyword>
<evidence type="ECO:0000313" key="1">
    <source>
        <dbReference type="EMBL" id="NHZ43323.1"/>
    </source>
</evidence>
<comment type="caution">
    <text evidence="1">The sequence shown here is derived from an EMBL/GenBank/DDBJ whole genome shotgun (WGS) entry which is preliminary data.</text>
</comment>
<reference evidence="1 2" key="1">
    <citation type="submission" date="2019-09" db="EMBL/GenBank/DDBJ databases">
        <title>Taxonomy of Antarctic Massilia spp.: description of Massilia rubra sp. nov., Massilia aquatica sp. nov., Massilia mucilaginosa sp. nov., Massilia frigida sp. nov. isolated from streams, lakes and regoliths.</title>
        <authorList>
            <person name="Holochova P."/>
            <person name="Sedlacek I."/>
            <person name="Kralova S."/>
            <person name="Maslanova I."/>
            <person name="Busse H.-J."/>
            <person name="Stankova E."/>
            <person name="Vrbovska V."/>
            <person name="Kovarovic V."/>
            <person name="Bartak M."/>
            <person name="Svec P."/>
            <person name="Pantucek R."/>
        </authorList>
    </citation>
    <scope>NUCLEOTIDE SEQUENCE [LARGE SCALE GENOMIC DNA]</scope>
    <source>
        <strain evidence="1 2">CCM 8693</strain>
    </source>
</reference>